<name>A0A382HDX1_9ZZZZ</name>
<protein>
    <submittedName>
        <fullName evidence="1">Uncharacterized protein</fullName>
    </submittedName>
</protein>
<dbReference type="AlphaFoldDB" id="A0A382HDX1"/>
<proteinExistence type="predicted"/>
<reference evidence="1" key="1">
    <citation type="submission" date="2018-05" db="EMBL/GenBank/DDBJ databases">
        <authorList>
            <person name="Lanie J.A."/>
            <person name="Ng W.-L."/>
            <person name="Kazmierczak K.M."/>
            <person name="Andrzejewski T.M."/>
            <person name="Davidsen T.M."/>
            <person name="Wayne K.J."/>
            <person name="Tettelin H."/>
            <person name="Glass J.I."/>
            <person name="Rusch D."/>
            <person name="Podicherti R."/>
            <person name="Tsui H.-C.T."/>
            <person name="Winkler M.E."/>
        </authorList>
    </citation>
    <scope>NUCLEOTIDE SEQUENCE</scope>
</reference>
<evidence type="ECO:0000313" key="1">
    <source>
        <dbReference type="EMBL" id="SVB84681.1"/>
    </source>
</evidence>
<sequence>MIKIKIGVDYAEAGHHSIPIFKVAGDNLRLEF</sequence>
<gene>
    <name evidence="1" type="ORF">METZ01_LOCUS237535</name>
</gene>
<accession>A0A382HDX1</accession>
<dbReference type="EMBL" id="UINC01060310">
    <property type="protein sequence ID" value="SVB84681.1"/>
    <property type="molecule type" value="Genomic_DNA"/>
</dbReference>
<organism evidence="1">
    <name type="scientific">marine metagenome</name>
    <dbReference type="NCBI Taxonomy" id="408172"/>
    <lineage>
        <taxon>unclassified sequences</taxon>
        <taxon>metagenomes</taxon>
        <taxon>ecological metagenomes</taxon>
    </lineage>
</organism>